<name>A0A3N4Q195_9BACT</name>
<evidence type="ECO:0000313" key="2">
    <source>
        <dbReference type="Proteomes" id="UP000278351"/>
    </source>
</evidence>
<comment type="caution">
    <text evidence="1">The sequence shown here is derived from an EMBL/GenBank/DDBJ whole genome shotgun (WGS) entry which is preliminary data.</text>
</comment>
<dbReference type="Proteomes" id="UP000278351">
    <property type="component" value="Unassembled WGS sequence"/>
</dbReference>
<proteinExistence type="predicted"/>
<protein>
    <submittedName>
        <fullName evidence="1">Uncharacterized protein</fullName>
    </submittedName>
</protein>
<dbReference type="AlphaFoldDB" id="A0A3N4Q195"/>
<gene>
    <name evidence="1" type="ORF">EGT74_24430</name>
</gene>
<keyword evidence="2" id="KW-1185">Reference proteome</keyword>
<dbReference type="EMBL" id="RPDH01000003">
    <property type="protein sequence ID" value="RPE05534.1"/>
    <property type="molecule type" value="Genomic_DNA"/>
</dbReference>
<sequence length="80" mass="9245">MYKTYKQHLDQWVRKIAAMAPEELAVIIMFELSEAWADGYNTSAVEDGYTPYPKERWLILNQLKELGLVPPDAVVDEESK</sequence>
<evidence type="ECO:0000313" key="1">
    <source>
        <dbReference type="EMBL" id="RPE05534.1"/>
    </source>
</evidence>
<dbReference type="RefSeq" id="WP_123849176.1">
    <property type="nucleotide sequence ID" value="NZ_RPDH01000003.1"/>
</dbReference>
<accession>A0A3N4Q195</accession>
<reference evidence="1 2" key="1">
    <citation type="submission" date="2018-11" db="EMBL/GenBank/DDBJ databases">
        <title>Chitinophaga lutea sp.nov., isolate from arsenic contaminated soil.</title>
        <authorList>
            <person name="Zong Y."/>
        </authorList>
    </citation>
    <scope>NUCLEOTIDE SEQUENCE [LARGE SCALE GENOMIC DNA]</scope>
    <source>
        <strain evidence="1 2">ZY74</strain>
    </source>
</reference>
<organism evidence="1 2">
    <name type="scientific">Chitinophaga lutea</name>
    <dbReference type="NCBI Taxonomy" id="2488634"/>
    <lineage>
        <taxon>Bacteria</taxon>
        <taxon>Pseudomonadati</taxon>
        <taxon>Bacteroidota</taxon>
        <taxon>Chitinophagia</taxon>
        <taxon>Chitinophagales</taxon>
        <taxon>Chitinophagaceae</taxon>
        <taxon>Chitinophaga</taxon>
    </lineage>
</organism>